<dbReference type="Pfam" id="PF02535">
    <property type="entry name" value="Zip"/>
    <property type="match status" value="1"/>
</dbReference>
<feature type="compositionally biased region" description="Low complexity" evidence="9">
    <location>
        <begin position="526"/>
        <end position="551"/>
    </location>
</feature>
<feature type="compositionally biased region" description="Basic and acidic residues" evidence="9">
    <location>
        <begin position="553"/>
        <end position="564"/>
    </location>
</feature>
<dbReference type="PANTHER" id="PTHR11040:SF32">
    <property type="entry name" value="ZINC-REGULATED TRANSPORTER 1"/>
    <property type="match status" value="1"/>
</dbReference>
<comment type="similarity">
    <text evidence="2 8">Belongs to the ZIP transporter (TC 2.A.5) family.</text>
</comment>
<evidence type="ECO:0000256" key="6">
    <source>
        <dbReference type="ARBA" id="ARBA00023065"/>
    </source>
</evidence>
<keyword evidence="12" id="KW-1185">Reference proteome</keyword>
<feature type="transmembrane region" description="Helical" evidence="8">
    <location>
        <begin position="75"/>
        <end position="96"/>
    </location>
</feature>
<dbReference type="SUPFAM" id="SSF57959">
    <property type="entry name" value="Leucine zipper domain"/>
    <property type="match status" value="1"/>
</dbReference>
<feature type="transmembrane region" description="Helical" evidence="8">
    <location>
        <begin position="44"/>
        <end position="63"/>
    </location>
</feature>
<dbReference type="InterPro" id="IPR004698">
    <property type="entry name" value="Zn/Fe_permease_fun/pln"/>
</dbReference>
<evidence type="ECO:0000256" key="3">
    <source>
        <dbReference type="ARBA" id="ARBA00022448"/>
    </source>
</evidence>
<dbReference type="AlphaFoldDB" id="A0A9P6VNQ7"/>
<dbReference type="PANTHER" id="PTHR11040">
    <property type="entry name" value="ZINC/IRON TRANSPORTER"/>
    <property type="match status" value="1"/>
</dbReference>
<dbReference type="EMBL" id="VNKQ01000004">
    <property type="protein sequence ID" value="KAG0651398.1"/>
    <property type="molecule type" value="Genomic_DNA"/>
</dbReference>
<accession>A0A9P6VNQ7</accession>
<evidence type="ECO:0000256" key="2">
    <source>
        <dbReference type="ARBA" id="ARBA00006939"/>
    </source>
</evidence>
<sequence length="694" mass="77093">MSSSDNFGLGNGTVVDLTTADPRAVVCFLNAGENEYNGRLGARISALFVILIISSAATFFPVLAARVRWLRINIYVYLFARYFGAGVIVATAFIHLLDPAYGEIGPQTCVGMTGGWATYSWVPAIVLISVLLIFLMDFGAERYVEHKYGMAHSVADHPNVEALITDHPGSDNGLARNNRNLSLSHNQLHSGDQDENMHAAISAAQAQKDVSLKNQSLEKEDPEQLSHADSNEEMQERSFRQQIAAFLILEFGVIFHSVIIGLNLGTAGDEFSTLYPVLVFHQSFEGLGIGARMSAIPFPRRFSWLPWFLCGSYGLTTPIAIAIGLGLRTTYNSGSYTANVVSGVLDSISAGILIYTGLVELLARDFLFNPELTKESRRLFFMVVCVFVGAGREKEPIGSLLIRKRRSLGFFALACRCRDRKIEERGRKKTMDRNIMAKDPMRTAQYLTTHARNSTSSPPELFLSIPDVDYSGFYCPSCSLPGPCLCSVSNLSSSYLEFSPAANTNSPDNSTLNDFDISAYIATPEPSAHSTPSMSFSTSTPSSPTTINTPSRDTTEKDDWSHVMRDRRRRSGVMSAEEARESASFLNTPEFKNASRKEKEELIARYQKRQQQNRNSQRNFRRRQAKLVDDLREEIEKLKSENGRLTEELSARQKRERKGEGHAGARKKRVVTKEVEIEVLDDDNGDGDGETDEE</sequence>
<dbReference type="OrthoDB" id="448280at2759"/>
<feature type="domain" description="BZIP" evidence="10">
    <location>
        <begin position="603"/>
        <end position="655"/>
    </location>
</feature>
<dbReference type="GO" id="GO:0005886">
    <property type="term" value="C:plasma membrane"/>
    <property type="evidence" value="ECO:0007669"/>
    <property type="project" value="TreeGrafter"/>
</dbReference>
<protein>
    <submittedName>
        <fullName evidence="11">High-affinity zinc transport ZRT1</fullName>
    </submittedName>
</protein>
<feature type="compositionally biased region" description="Basic and acidic residues" evidence="9">
    <location>
        <begin position="637"/>
        <end position="663"/>
    </location>
</feature>
<dbReference type="PROSITE" id="PS00036">
    <property type="entry name" value="BZIP_BASIC"/>
    <property type="match status" value="1"/>
</dbReference>
<comment type="subcellular location">
    <subcellularLocation>
        <location evidence="1 8">Membrane</location>
        <topology evidence="1 8">Multi-pass membrane protein</topology>
    </subcellularLocation>
</comment>
<dbReference type="GO" id="GO:0003700">
    <property type="term" value="F:DNA-binding transcription factor activity"/>
    <property type="evidence" value="ECO:0007669"/>
    <property type="project" value="InterPro"/>
</dbReference>
<keyword evidence="4 8" id="KW-0812">Transmembrane</keyword>
<evidence type="ECO:0000259" key="10">
    <source>
        <dbReference type="PROSITE" id="PS50217"/>
    </source>
</evidence>
<comment type="caution">
    <text evidence="11">The sequence shown here is derived from an EMBL/GenBank/DDBJ whole genome shotgun (WGS) entry which is preliminary data.</text>
</comment>
<dbReference type="InterPro" id="IPR004827">
    <property type="entry name" value="bZIP"/>
</dbReference>
<reference evidence="11" key="1">
    <citation type="submission" date="2019-07" db="EMBL/GenBank/DDBJ databases">
        <title>Hyphodiscus hymeniophilus genome sequencing and assembly.</title>
        <authorList>
            <person name="Kramer G."/>
            <person name="Nodwell J."/>
        </authorList>
    </citation>
    <scope>NUCLEOTIDE SEQUENCE</scope>
    <source>
        <strain evidence="11">ATCC 34498</strain>
    </source>
</reference>
<evidence type="ECO:0000256" key="4">
    <source>
        <dbReference type="ARBA" id="ARBA00022692"/>
    </source>
</evidence>
<dbReference type="NCBIfam" id="TIGR00820">
    <property type="entry name" value="zip"/>
    <property type="match status" value="1"/>
</dbReference>
<keyword evidence="6 8" id="KW-0406">Ion transport</keyword>
<keyword evidence="3 8" id="KW-0813">Transport</keyword>
<keyword evidence="7 8" id="KW-0472">Membrane</keyword>
<feature type="region of interest" description="Disordered" evidence="9">
    <location>
        <begin position="637"/>
        <end position="670"/>
    </location>
</feature>
<feature type="transmembrane region" description="Helical" evidence="8">
    <location>
        <begin position="347"/>
        <end position="368"/>
    </location>
</feature>
<name>A0A9P6VNQ7_9HELO</name>
<dbReference type="InterPro" id="IPR003689">
    <property type="entry name" value="ZIP"/>
</dbReference>
<dbReference type="PROSITE" id="PS50217">
    <property type="entry name" value="BZIP"/>
    <property type="match status" value="1"/>
</dbReference>
<feature type="transmembrane region" description="Helical" evidence="8">
    <location>
        <begin position="243"/>
        <end position="262"/>
    </location>
</feature>
<dbReference type="GO" id="GO:0071578">
    <property type="term" value="P:zinc ion import across plasma membrane"/>
    <property type="evidence" value="ECO:0007669"/>
    <property type="project" value="TreeGrafter"/>
</dbReference>
<evidence type="ECO:0000313" key="11">
    <source>
        <dbReference type="EMBL" id="KAG0651398.1"/>
    </source>
</evidence>
<dbReference type="CDD" id="cd14688">
    <property type="entry name" value="bZIP_YAP"/>
    <property type="match status" value="1"/>
</dbReference>
<dbReference type="Proteomes" id="UP000785200">
    <property type="component" value="Unassembled WGS sequence"/>
</dbReference>
<evidence type="ECO:0000256" key="8">
    <source>
        <dbReference type="RuleBase" id="RU362088"/>
    </source>
</evidence>
<evidence type="ECO:0000256" key="1">
    <source>
        <dbReference type="ARBA" id="ARBA00004141"/>
    </source>
</evidence>
<organism evidence="11 12">
    <name type="scientific">Hyphodiscus hymeniophilus</name>
    <dbReference type="NCBI Taxonomy" id="353542"/>
    <lineage>
        <taxon>Eukaryota</taxon>
        <taxon>Fungi</taxon>
        <taxon>Dikarya</taxon>
        <taxon>Ascomycota</taxon>
        <taxon>Pezizomycotina</taxon>
        <taxon>Leotiomycetes</taxon>
        <taxon>Helotiales</taxon>
        <taxon>Hyphodiscaceae</taxon>
        <taxon>Hyphodiscus</taxon>
    </lineage>
</organism>
<feature type="transmembrane region" description="Helical" evidence="8">
    <location>
        <begin position="116"/>
        <end position="140"/>
    </location>
</feature>
<comment type="caution">
    <text evidence="8">Lacks conserved residue(s) required for the propagation of feature annotation.</text>
</comment>
<evidence type="ECO:0000313" key="12">
    <source>
        <dbReference type="Proteomes" id="UP000785200"/>
    </source>
</evidence>
<evidence type="ECO:0000256" key="5">
    <source>
        <dbReference type="ARBA" id="ARBA00022989"/>
    </source>
</evidence>
<proteinExistence type="inferred from homology"/>
<dbReference type="InterPro" id="IPR046347">
    <property type="entry name" value="bZIP_sf"/>
</dbReference>
<feature type="region of interest" description="Disordered" evidence="9">
    <location>
        <begin position="524"/>
        <end position="593"/>
    </location>
</feature>
<gene>
    <name evidence="11" type="ORF">D0Z07_1676</name>
</gene>
<feature type="transmembrane region" description="Helical" evidence="8">
    <location>
        <begin position="304"/>
        <end position="327"/>
    </location>
</feature>
<dbReference type="Gene3D" id="1.20.5.170">
    <property type="match status" value="1"/>
</dbReference>
<keyword evidence="5 8" id="KW-1133">Transmembrane helix</keyword>
<evidence type="ECO:0000256" key="9">
    <source>
        <dbReference type="SAM" id="MobiDB-lite"/>
    </source>
</evidence>
<dbReference type="GO" id="GO:0000006">
    <property type="term" value="F:high-affinity zinc transmembrane transporter activity"/>
    <property type="evidence" value="ECO:0007669"/>
    <property type="project" value="TreeGrafter"/>
</dbReference>
<evidence type="ECO:0000256" key="7">
    <source>
        <dbReference type="ARBA" id="ARBA00023136"/>
    </source>
</evidence>